<dbReference type="OrthoDB" id="420564at2759"/>
<feature type="region of interest" description="Disordered" evidence="1">
    <location>
        <begin position="1"/>
        <end position="34"/>
    </location>
</feature>
<name>A0A8H7W5F8_9HELO</name>
<protein>
    <recommendedName>
        <fullName evidence="4">Geranylgeranyl pyrophosphate synthetase</fullName>
    </recommendedName>
</protein>
<keyword evidence="3" id="KW-1185">Reference proteome</keyword>
<proteinExistence type="predicted"/>
<gene>
    <name evidence="2" type="ORF">IFR04_013831</name>
</gene>
<dbReference type="Proteomes" id="UP000664132">
    <property type="component" value="Unassembled WGS sequence"/>
</dbReference>
<organism evidence="2 3">
    <name type="scientific">Cadophora malorum</name>
    <dbReference type="NCBI Taxonomy" id="108018"/>
    <lineage>
        <taxon>Eukaryota</taxon>
        <taxon>Fungi</taxon>
        <taxon>Dikarya</taxon>
        <taxon>Ascomycota</taxon>
        <taxon>Pezizomycotina</taxon>
        <taxon>Leotiomycetes</taxon>
        <taxon>Helotiales</taxon>
        <taxon>Ploettnerulaceae</taxon>
        <taxon>Cadophora</taxon>
    </lineage>
</organism>
<dbReference type="PANTHER" id="PTHR35179">
    <property type="entry name" value="PROTEIN CBG02620"/>
    <property type="match status" value="1"/>
</dbReference>
<reference evidence="2" key="1">
    <citation type="submission" date="2021-02" db="EMBL/GenBank/DDBJ databases">
        <title>Genome sequence Cadophora malorum strain M34.</title>
        <authorList>
            <person name="Stefanovic E."/>
            <person name="Vu D."/>
            <person name="Scully C."/>
            <person name="Dijksterhuis J."/>
            <person name="Roader J."/>
            <person name="Houbraken J."/>
        </authorList>
    </citation>
    <scope>NUCLEOTIDE SEQUENCE</scope>
    <source>
        <strain evidence="2">M34</strain>
    </source>
</reference>
<evidence type="ECO:0008006" key="4">
    <source>
        <dbReference type="Google" id="ProtNLM"/>
    </source>
</evidence>
<comment type="caution">
    <text evidence="2">The sequence shown here is derived from an EMBL/GenBank/DDBJ whole genome shotgun (WGS) entry which is preliminary data.</text>
</comment>
<sequence>MSISPFKVPVQPGTGASKTGRPGRKVERLQRPSRDDRMLWGAGTLIRKIYVEATEAQENVPKAVAIQNYESLASYSWKDTEHPTIYVPGSSLPAGVQIVGVNKTPGTPPKFTPPLLPIQLQRDSLTHSKPRSPAAAVDPLFEALLHQHPDFNMSSIQVVSDRNSLRNLLSFASKGPGKWRIDVDMIDNTMFINQWEEFRLSMINGHQDSGFGHAFEGCITTRESGMDAIHHERIVRYELGGLECLVRFEADAYLCADGDGDIDSDGHKRLASLSLDDPAPKNSKPVLKPPYKLVYVVSGGRDVDSDLIAEIKSCSTSKFDIRKALPQLWFSQTKYLCVGYHKEGLVTEEPEMKDMTEELRQWEAGSQERLKNMVRVIKEIRDIARTATKCVVVCNTVEGVKCLSVFARKGGDMAIRPGVVKRCWRRTGAA</sequence>
<evidence type="ECO:0000313" key="3">
    <source>
        <dbReference type="Proteomes" id="UP000664132"/>
    </source>
</evidence>
<evidence type="ECO:0000256" key="1">
    <source>
        <dbReference type="SAM" id="MobiDB-lite"/>
    </source>
</evidence>
<feature type="compositionally biased region" description="Basic and acidic residues" evidence="1">
    <location>
        <begin position="24"/>
        <end position="34"/>
    </location>
</feature>
<dbReference type="PANTHER" id="PTHR35179:SF2">
    <property type="entry name" value="START DOMAIN-CONTAINING PROTEIN"/>
    <property type="match status" value="1"/>
</dbReference>
<accession>A0A8H7W5F8</accession>
<dbReference type="EMBL" id="JAFJYH010000337">
    <property type="protein sequence ID" value="KAG4413023.1"/>
    <property type="molecule type" value="Genomic_DNA"/>
</dbReference>
<dbReference type="AlphaFoldDB" id="A0A8H7W5F8"/>
<evidence type="ECO:0000313" key="2">
    <source>
        <dbReference type="EMBL" id="KAG4413023.1"/>
    </source>
</evidence>